<dbReference type="Proteomes" id="UP000504638">
    <property type="component" value="Unplaced"/>
</dbReference>
<evidence type="ECO:0000259" key="3">
    <source>
        <dbReference type="PROSITE" id="PS50048"/>
    </source>
</evidence>
<reference evidence="6" key="3">
    <citation type="submission" date="2025-04" db="UniProtKB">
        <authorList>
            <consortium name="RefSeq"/>
        </authorList>
    </citation>
    <scope>IDENTIFICATION</scope>
    <source>
        <strain evidence="6">CBS 781.70</strain>
    </source>
</reference>
<protein>
    <recommendedName>
        <fullName evidence="3">Zn(2)-C6 fungal-type domain-containing protein</fullName>
    </recommendedName>
</protein>
<keyword evidence="5" id="KW-1185">Reference proteome</keyword>
<dbReference type="CDD" id="cd12148">
    <property type="entry name" value="fungal_TF_MHR"/>
    <property type="match status" value="1"/>
</dbReference>
<dbReference type="GO" id="GO:0008270">
    <property type="term" value="F:zinc ion binding"/>
    <property type="evidence" value="ECO:0007669"/>
    <property type="project" value="InterPro"/>
</dbReference>
<dbReference type="GO" id="GO:0000981">
    <property type="term" value="F:DNA-binding transcription factor activity, RNA polymerase II-specific"/>
    <property type="evidence" value="ECO:0007669"/>
    <property type="project" value="InterPro"/>
</dbReference>
<evidence type="ECO:0000313" key="4">
    <source>
        <dbReference type="EMBL" id="KAF1815944.1"/>
    </source>
</evidence>
<dbReference type="SMART" id="SM00066">
    <property type="entry name" value="GAL4"/>
    <property type="match status" value="1"/>
</dbReference>
<dbReference type="GeneID" id="54423018"/>
<feature type="region of interest" description="Disordered" evidence="2">
    <location>
        <begin position="99"/>
        <end position="123"/>
    </location>
</feature>
<dbReference type="RefSeq" id="XP_033537575.1">
    <property type="nucleotide sequence ID" value="XM_033682448.1"/>
</dbReference>
<dbReference type="InterPro" id="IPR001138">
    <property type="entry name" value="Zn2Cys6_DnaBD"/>
</dbReference>
<evidence type="ECO:0000313" key="5">
    <source>
        <dbReference type="Proteomes" id="UP000504638"/>
    </source>
</evidence>
<dbReference type="PROSITE" id="PS50048">
    <property type="entry name" value="ZN2_CY6_FUNGAL_2"/>
    <property type="match status" value="1"/>
</dbReference>
<dbReference type="PANTHER" id="PTHR31668:SF24">
    <property type="entry name" value="TRANSCRIPTION FACTOR, PUTATIVE-RELATED"/>
    <property type="match status" value="1"/>
</dbReference>
<gene>
    <name evidence="4 6" type="ORF">P152DRAFT_505669</name>
</gene>
<dbReference type="AlphaFoldDB" id="A0A6G1GD36"/>
<feature type="domain" description="Zn(2)-C6 fungal-type" evidence="3">
    <location>
        <begin position="14"/>
        <end position="44"/>
    </location>
</feature>
<sequence length="524" mass="59586">MDELTAKPHRVARACNACKLRKVKCNGDVERCQQCSHLNLKCIYSDIKAKPRSKTLRRGSVISAYKQETSIQQTSPSLQPATSTILKAASASPVSPASAAFTPSTVPSTSSSDPSAHSPSTHSQTAVAPLAPCTQWDTPFFFGLVPDYLTAVYPVHPILSEPEVRDTIAKMSTSREYAAFCHAYAAVTINLAQRSPLDESPAVSERIVALVNHAIRIKPPMELDHHATVHKVLTCIFLEICLLSVQKMDLAFFYQREAATLLHMMRIENDDIVAKMSLSERARKQRLYWEVFIHERFIAIVDYRPTVLTELRNLPEYDSSLPQGVNEGFIQIIKIFRLLDSDFLRYWQDSRSIVNGVWFDQKHRELDDDLRDSERDSHVLSPMQQADLIITRQWLRTLLWQLAMSKCLLSLSPEPSRSYMSLEMPVMLSQQLRIFVSSMDPKAIGIHGTGIFRKLFEICDTIADVIIHVPAPTHQESDQRLDDFLFLTRFLFTFPNTKPIQRQILQRKLDTLKELHPKCIYPPP</sequence>
<organism evidence="4">
    <name type="scientific">Eremomyces bilateralis CBS 781.70</name>
    <dbReference type="NCBI Taxonomy" id="1392243"/>
    <lineage>
        <taxon>Eukaryota</taxon>
        <taxon>Fungi</taxon>
        <taxon>Dikarya</taxon>
        <taxon>Ascomycota</taxon>
        <taxon>Pezizomycotina</taxon>
        <taxon>Dothideomycetes</taxon>
        <taxon>Dothideomycetes incertae sedis</taxon>
        <taxon>Eremomycetales</taxon>
        <taxon>Eremomycetaceae</taxon>
        <taxon>Eremomyces</taxon>
    </lineage>
</organism>
<dbReference type="InterPro" id="IPR036864">
    <property type="entry name" value="Zn2-C6_fun-type_DNA-bd_sf"/>
</dbReference>
<accession>A0A6G1GD36</accession>
<dbReference type="CDD" id="cd00067">
    <property type="entry name" value="GAL4"/>
    <property type="match status" value="1"/>
</dbReference>
<dbReference type="PANTHER" id="PTHR31668">
    <property type="entry name" value="GLUCOSE TRANSPORT TRANSCRIPTION REGULATOR RGT1-RELATED-RELATED"/>
    <property type="match status" value="1"/>
</dbReference>
<dbReference type="InterPro" id="IPR050797">
    <property type="entry name" value="Carb_Metab_Trans_Reg"/>
</dbReference>
<dbReference type="SUPFAM" id="SSF57701">
    <property type="entry name" value="Zn2/Cys6 DNA-binding domain"/>
    <property type="match status" value="1"/>
</dbReference>
<evidence type="ECO:0000256" key="2">
    <source>
        <dbReference type="SAM" id="MobiDB-lite"/>
    </source>
</evidence>
<dbReference type="OrthoDB" id="2740448at2759"/>
<proteinExistence type="predicted"/>
<dbReference type="PROSITE" id="PS00463">
    <property type="entry name" value="ZN2_CY6_FUNGAL_1"/>
    <property type="match status" value="1"/>
</dbReference>
<evidence type="ECO:0000313" key="6">
    <source>
        <dbReference type="RefSeq" id="XP_033537575.1"/>
    </source>
</evidence>
<name>A0A6G1GD36_9PEZI</name>
<dbReference type="Gene3D" id="4.10.240.10">
    <property type="entry name" value="Zn(2)-C6 fungal-type DNA-binding domain"/>
    <property type="match status" value="1"/>
</dbReference>
<reference evidence="4 6" key="1">
    <citation type="submission" date="2020-01" db="EMBL/GenBank/DDBJ databases">
        <authorList>
            <consortium name="DOE Joint Genome Institute"/>
            <person name="Haridas S."/>
            <person name="Albert R."/>
            <person name="Binder M."/>
            <person name="Bloem J."/>
            <person name="Labutti K."/>
            <person name="Salamov A."/>
            <person name="Andreopoulos B."/>
            <person name="Baker S.E."/>
            <person name="Barry K."/>
            <person name="Bills G."/>
            <person name="Bluhm B.H."/>
            <person name="Cannon C."/>
            <person name="Castanera R."/>
            <person name="Culley D.E."/>
            <person name="Daum C."/>
            <person name="Ezra D."/>
            <person name="Gonzalez J.B."/>
            <person name="Henrissat B."/>
            <person name="Kuo A."/>
            <person name="Liang C."/>
            <person name="Lipzen A."/>
            <person name="Lutzoni F."/>
            <person name="Magnuson J."/>
            <person name="Mondo S."/>
            <person name="Nolan M."/>
            <person name="Ohm R."/>
            <person name="Pangilinan J."/>
            <person name="Park H.-J."/>
            <person name="Ramirez L."/>
            <person name="Alfaro M."/>
            <person name="Sun H."/>
            <person name="Tritt A."/>
            <person name="Yoshinaga Y."/>
            <person name="Zwiers L.-H."/>
            <person name="Turgeon B.G."/>
            <person name="Goodwin S.B."/>
            <person name="Spatafora J.W."/>
            <person name="Crous P.W."/>
            <person name="Grigoriev I.V."/>
        </authorList>
    </citation>
    <scope>NUCLEOTIDE SEQUENCE</scope>
    <source>
        <strain evidence="4 6">CBS 781.70</strain>
    </source>
</reference>
<dbReference type="EMBL" id="ML975151">
    <property type="protein sequence ID" value="KAF1815944.1"/>
    <property type="molecule type" value="Genomic_DNA"/>
</dbReference>
<keyword evidence="1" id="KW-0539">Nucleus</keyword>
<evidence type="ECO:0000256" key="1">
    <source>
        <dbReference type="ARBA" id="ARBA00023242"/>
    </source>
</evidence>
<dbReference type="Pfam" id="PF00172">
    <property type="entry name" value="Zn_clus"/>
    <property type="match status" value="1"/>
</dbReference>
<reference evidence="6" key="2">
    <citation type="submission" date="2020-04" db="EMBL/GenBank/DDBJ databases">
        <authorList>
            <consortium name="NCBI Genome Project"/>
        </authorList>
    </citation>
    <scope>NUCLEOTIDE SEQUENCE</scope>
    <source>
        <strain evidence="6">CBS 781.70</strain>
    </source>
</reference>